<dbReference type="PANTHER" id="PTHR13156:SF0">
    <property type="entry name" value="NADH DEHYDROGENASE [UBIQUINONE] IRON-SULFUR PROTEIN 6, MITOCHONDRIAL"/>
    <property type="match status" value="1"/>
</dbReference>
<dbReference type="PANTHER" id="PTHR13156">
    <property type="entry name" value="NADH-UBIQUINONE OXIDOREDUCTASE 13 KD-A SUBUNIT"/>
    <property type="match status" value="1"/>
</dbReference>
<evidence type="ECO:0000256" key="2">
    <source>
        <dbReference type="SAM" id="MobiDB-lite"/>
    </source>
</evidence>
<sequence>MPQTRSQGSRRHGSTAPHPSANPADQFALAFGTDDVSNTHRALTTPPNLKTTRGMAPHLPLATTTPTMMNPTPSVLFSSIPDSVMSVEDKSLNRLERTESKYKLGKHRSNALELVNKVPPIKVEGNMAICDGGGGALGHPIEYIKVGYHGGKPLPGGTKTHVKVWTGPGNNEAFLDFVMQVGGLIKCLGYWTAIAEADEAFAAAKQALTDAEAALKAAQTEESKTGTKANAMTVKADALEKKTTAAKALDAAKLQVEEAEEERAKAVEKPFEFYGSNLSQSEQSLWGKIVTNLTIDAPHNDIFGKKCEGAGGKTKQPFYDCVQVHLQSRFVFNAAELQKFYVLCGLKKSLRVTGGDSAKGKSNQGGGAAKKRSTDHSDPRVPRKKARFQYNKCQHCEKYDGKPETHVTEKCRKWNADGTPKNKEGSHGKEKKVHKAFAQLKSKTELNEKLLKKLLKKTKSNKKKKSHRTYESSDLDTTLNLIIPATIQENPIYYLASDKSKNIVLKNLAAVADPSSNSTDTSSGEDSDESSTVSDTSSNADTDGKANTDNRNTATGVTAIIAKLVYNKADSQSSSGLKHQSKSLKSNLIRVLLDSGSNGDLWFQEKGTKPRFSYLTRQVPKSWHTSNGSFLTKGRGEVNLTFLSTPTVNGTLLNQIL</sequence>
<dbReference type="Gene3D" id="2.60.260.40">
    <property type="entry name" value="q5lls5 like domains"/>
    <property type="match status" value="1"/>
</dbReference>
<gene>
    <name evidence="4" type="ORF">ACHAWO_000185</name>
</gene>
<dbReference type="InterPro" id="IPR019401">
    <property type="entry name" value="Znf_CHCC"/>
</dbReference>
<feature type="compositionally biased region" description="Polar residues" evidence="2">
    <location>
        <begin position="37"/>
        <end position="51"/>
    </location>
</feature>
<feature type="compositionally biased region" description="Basic and acidic residues" evidence="2">
    <location>
        <begin position="372"/>
        <end position="381"/>
    </location>
</feature>
<comment type="caution">
    <text evidence="4">The sequence shown here is derived from an EMBL/GenBank/DDBJ whole genome shotgun (WGS) entry which is preliminary data.</text>
</comment>
<keyword evidence="5" id="KW-1185">Reference proteome</keyword>
<protein>
    <recommendedName>
        <fullName evidence="3">Zinc finger CHCC-type domain-containing protein</fullName>
    </recommendedName>
</protein>
<feature type="domain" description="Zinc finger CHCC-type" evidence="3">
    <location>
        <begin position="126"/>
        <end position="149"/>
    </location>
</feature>
<proteinExistence type="predicted"/>
<dbReference type="Pfam" id="PF10276">
    <property type="entry name" value="zf-CHCC"/>
    <property type="match status" value="1"/>
</dbReference>
<reference evidence="4 5" key="1">
    <citation type="submission" date="2024-10" db="EMBL/GenBank/DDBJ databases">
        <title>Updated reference genomes for cyclostephanoid diatoms.</title>
        <authorList>
            <person name="Roberts W.R."/>
            <person name="Alverson A.J."/>
        </authorList>
    </citation>
    <scope>NUCLEOTIDE SEQUENCE [LARGE SCALE GENOMIC DNA]</scope>
    <source>
        <strain evidence="4 5">AJA010-31</strain>
    </source>
</reference>
<organism evidence="4 5">
    <name type="scientific">Cyclotella atomus</name>
    <dbReference type="NCBI Taxonomy" id="382360"/>
    <lineage>
        <taxon>Eukaryota</taxon>
        <taxon>Sar</taxon>
        <taxon>Stramenopiles</taxon>
        <taxon>Ochrophyta</taxon>
        <taxon>Bacillariophyta</taxon>
        <taxon>Coscinodiscophyceae</taxon>
        <taxon>Thalassiosirophycidae</taxon>
        <taxon>Stephanodiscales</taxon>
        <taxon>Stephanodiscaceae</taxon>
        <taxon>Cyclotella</taxon>
    </lineage>
</organism>
<feature type="compositionally biased region" description="Low complexity" evidence="2">
    <location>
        <begin position="530"/>
        <end position="541"/>
    </location>
</feature>
<feature type="compositionally biased region" description="Low complexity" evidence="2">
    <location>
        <begin position="513"/>
        <end position="522"/>
    </location>
</feature>
<feature type="region of interest" description="Disordered" evidence="2">
    <location>
        <begin position="513"/>
        <end position="551"/>
    </location>
</feature>
<dbReference type="AlphaFoldDB" id="A0ABD3QRG5"/>
<name>A0ABD3QRG5_9STRA</name>
<feature type="region of interest" description="Disordered" evidence="2">
    <location>
        <begin position="354"/>
        <end position="386"/>
    </location>
</feature>
<accession>A0ABD3QRG5</accession>
<evidence type="ECO:0000313" key="5">
    <source>
        <dbReference type="Proteomes" id="UP001530400"/>
    </source>
</evidence>
<dbReference type="EMBL" id="JALLPJ020000157">
    <property type="protein sequence ID" value="KAL3800505.1"/>
    <property type="molecule type" value="Genomic_DNA"/>
</dbReference>
<feature type="region of interest" description="Disordered" evidence="2">
    <location>
        <begin position="1"/>
        <end position="25"/>
    </location>
</feature>
<dbReference type="Proteomes" id="UP001530400">
    <property type="component" value="Unassembled WGS sequence"/>
</dbReference>
<feature type="coiled-coil region" evidence="1">
    <location>
        <begin position="194"/>
        <end position="269"/>
    </location>
</feature>
<evidence type="ECO:0000259" key="3">
    <source>
        <dbReference type="Pfam" id="PF10276"/>
    </source>
</evidence>
<feature type="region of interest" description="Disordered" evidence="2">
    <location>
        <begin position="37"/>
        <end position="67"/>
    </location>
</feature>
<evidence type="ECO:0000313" key="4">
    <source>
        <dbReference type="EMBL" id="KAL3800505.1"/>
    </source>
</evidence>
<evidence type="ECO:0000256" key="1">
    <source>
        <dbReference type="SAM" id="Coils"/>
    </source>
</evidence>
<keyword evidence="1" id="KW-0175">Coiled coil</keyword>
<feature type="compositionally biased region" description="Low complexity" evidence="2">
    <location>
        <begin position="55"/>
        <end position="67"/>
    </location>
</feature>